<evidence type="ECO:0000256" key="4">
    <source>
        <dbReference type="ARBA" id="ARBA00023069"/>
    </source>
</evidence>
<evidence type="ECO:0000256" key="3">
    <source>
        <dbReference type="ARBA" id="ARBA00022490"/>
    </source>
</evidence>
<dbReference type="EMBL" id="BAABIA010000003">
    <property type="protein sequence ID" value="GAA5139219.1"/>
    <property type="molecule type" value="Genomic_DNA"/>
</dbReference>
<proteinExistence type="predicted"/>
<dbReference type="Gene3D" id="2.130.10.10">
    <property type="entry name" value="YVTN repeat-like/Quinoprotein amine dehydrogenase"/>
    <property type="match status" value="1"/>
</dbReference>
<feature type="signal peptide" evidence="6">
    <location>
        <begin position="1"/>
        <end position="23"/>
    </location>
</feature>
<comment type="caution">
    <text evidence="8">The sequence shown here is derived from an EMBL/GenBank/DDBJ whole genome shotgun (WGS) entry which is preliminary data.</text>
</comment>
<dbReference type="NCBIfam" id="NF012200">
    <property type="entry name" value="choice_anch_D"/>
    <property type="match status" value="1"/>
</dbReference>
<dbReference type="InterPro" id="IPR015943">
    <property type="entry name" value="WD40/YVTN_repeat-like_dom_sf"/>
</dbReference>
<name>A0ABP9P2B0_9BACT</name>
<dbReference type="NCBIfam" id="TIGR05002">
    <property type="entry name" value="NxxGxxAF_repeat"/>
    <property type="match status" value="4"/>
</dbReference>
<evidence type="ECO:0000256" key="2">
    <source>
        <dbReference type="ARBA" id="ARBA00004496"/>
    </source>
</evidence>
<organism evidence="8 9">
    <name type="scientific">Prosthecobacter algae</name>
    <dbReference type="NCBI Taxonomy" id="1144682"/>
    <lineage>
        <taxon>Bacteria</taxon>
        <taxon>Pseudomonadati</taxon>
        <taxon>Verrucomicrobiota</taxon>
        <taxon>Verrucomicrobiia</taxon>
        <taxon>Verrucomicrobiales</taxon>
        <taxon>Verrucomicrobiaceae</taxon>
        <taxon>Prosthecobacter</taxon>
    </lineage>
</organism>
<dbReference type="Gene3D" id="2.60.40.10">
    <property type="entry name" value="Immunoglobulins"/>
    <property type="match status" value="1"/>
</dbReference>
<reference evidence="9" key="1">
    <citation type="journal article" date="2019" name="Int. J. Syst. Evol. Microbiol.">
        <title>The Global Catalogue of Microorganisms (GCM) 10K type strain sequencing project: providing services to taxonomists for standard genome sequencing and annotation.</title>
        <authorList>
            <consortium name="The Broad Institute Genomics Platform"/>
            <consortium name="The Broad Institute Genome Sequencing Center for Infectious Disease"/>
            <person name="Wu L."/>
            <person name="Ma J."/>
        </authorList>
    </citation>
    <scope>NUCLEOTIDE SEQUENCE [LARGE SCALE GENOMIC DNA]</scope>
    <source>
        <strain evidence="9">JCM 18053</strain>
    </source>
</reference>
<evidence type="ECO:0000313" key="8">
    <source>
        <dbReference type="EMBL" id="GAA5139219.1"/>
    </source>
</evidence>
<gene>
    <name evidence="8" type="ORF">GCM10023213_19510</name>
</gene>
<evidence type="ECO:0000256" key="6">
    <source>
        <dbReference type="SAM" id="SignalP"/>
    </source>
</evidence>
<keyword evidence="4" id="KW-0969">Cilium</keyword>
<dbReference type="InterPro" id="IPR055876">
    <property type="entry name" value="DUF7453"/>
</dbReference>
<keyword evidence="6" id="KW-0732">Signal</keyword>
<sequence>MKAFIPFLTFAVLWFAGQVHTTAATWTTQTSNSPVSSNLRNLWGVDANNVWAVGGTTSVPALLKWNGSVWAAQSSPVQKALYSVWGTSATNIWVGTREASMMHYDGSTWTTHISGLEAGGTNGPYFIYNIWGTAPNNIWAVADNGEFGPIIKWNGTSWSTQYTHTTGLRAIWGSSPTDIWAVGNSTGIVHYDGTSWSTVNYTLTPALLPNTTLFSIWGTDANNVWIGGASSGGVVTILKWDGSTISRFNTTGMPAATSVGSIRGITGTSANNIYVAGDISGFASRWDGTTWTTQSTGTVSSLNAIWCTTNGADIWSSGAASTIIKGTATPEGSPPTVTTPTSTAVTHNTATLGGTISATGGADATARGVVYALTSQNANPEIGGANVTVLTESGTFSTGAFTRNATSLTASSAYSYKAYATNSSGTSYSSVNTFNTLAAPAPEIAVSYAGNNVADGATVPALANGTDFGSTPVAGGQVEHTFTITNSGTAVLTIASLAVTGDFSITATPSNNVGISGGTTTFTIRFDPTTTGVRAGEVSFTTNDASETSYNFTVQGTGTGPQTFDLVSFPIANTPYDSGETYIYSSGPTLPEPVPTTLGDVVSAGSAPGGDGTTSIGDFGLLRRGGFLADNGHLVFPGTLEIGTGSPAVTLASSSGLWKTAGGNLFLLARSGTTVPDVATAQFSTLPEVPGISAGGDVSFLGTLNIGIGGVTADNDTGLWSELGGTGLNLLLREDDNVPGLAGVKVAKFASGIYATATTGASTGQAAFSVTYKGASTKTALLRASINGAATTISVVATEGEDAPGTAVDFANLAGSYSDPGRMDSAGNFVFSAITTPGNKEGIWYQPVAGATSKVVFSGETAPGTSGATFLKVYRPSIGSGGVIAFRASLNANGDNSSSTRNDGIWRVDADNPASLTCILRRGDDSSVVSNLPVGTRVGNPWGGWLTTTNRGAWKAWLDANGDFTSASPADRHAIYADLSGTMQLAVTVNDAAPGTTGATFSGFDLPVVGGDNQYAFIGNLAGGDTVAENNQGLWKSAPNGGALTLVLRKGDVIPTSEGSKTVTKIDLPGSLQTDRRWEQPVMDNTGRMVLYITFGDGSTSQIIAP</sequence>
<protein>
    <recommendedName>
        <fullName evidence="7">HYDIN/VesB/CFA65-like Ig-like domain-containing protein</fullName>
    </recommendedName>
</protein>
<dbReference type="Pfam" id="PF24251">
    <property type="entry name" value="DUF7453"/>
    <property type="match status" value="2"/>
</dbReference>
<evidence type="ECO:0000313" key="9">
    <source>
        <dbReference type="Proteomes" id="UP001499852"/>
    </source>
</evidence>
<dbReference type="Pfam" id="PF22544">
    <property type="entry name" value="HYDIN_VesB_CFA65-like_Ig"/>
    <property type="match status" value="1"/>
</dbReference>
<dbReference type="InterPro" id="IPR053879">
    <property type="entry name" value="HYDIN_VesB_CFA65-like_Ig"/>
</dbReference>
<keyword evidence="9" id="KW-1185">Reference proteome</keyword>
<feature type="chain" id="PRO_5046456425" description="HYDIN/VesB/CFA65-like Ig-like domain-containing protein" evidence="6">
    <location>
        <begin position="24"/>
        <end position="1106"/>
    </location>
</feature>
<feature type="domain" description="HYDIN/VesB/CFA65-like Ig-like" evidence="7">
    <location>
        <begin position="466"/>
        <end position="556"/>
    </location>
</feature>
<dbReference type="Proteomes" id="UP001499852">
    <property type="component" value="Unassembled WGS sequence"/>
</dbReference>
<comment type="subcellular location">
    <subcellularLocation>
        <location evidence="1">Cell projection</location>
        <location evidence="1">Cilium</location>
    </subcellularLocation>
    <subcellularLocation>
        <location evidence="2">Cytoplasm</location>
    </subcellularLocation>
</comment>
<keyword evidence="3" id="KW-0963">Cytoplasm</keyword>
<accession>A0ABP9P2B0</accession>
<keyword evidence="5" id="KW-0966">Cell projection</keyword>
<evidence type="ECO:0000256" key="5">
    <source>
        <dbReference type="ARBA" id="ARBA00023273"/>
    </source>
</evidence>
<evidence type="ECO:0000259" key="7">
    <source>
        <dbReference type="Pfam" id="PF22544"/>
    </source>
</evidence>
<evidence type="ECO:0000256" key="1">
    <source>
        <dbReference type="ARBA" id="ARBA00004138"/>
    </source>
</evidence>
<dbReference type="InterPro" id="IPR013783">
    <property type="entry name" value="Ig-like_fold"/>
</dbReference>